<dbReference type="Proteomes" id="UP000282002">
    <property type="component" value="Chromosome"/>
</dbReference>
<dbReference type="AlphaFoldDB" id="A0A3S8U5G2"/>
<dbReference type="RefSeq" id="WP_125325052.1">
    <property type="nucleotide sequence ID" value="NZ_CP034328.1"/>
</dbReference>
<dbReference type="Pfam" id="PF13376">
    <property type="entry name" value="OmdA"/>
    <property type="match status" value="1"/>
</dbReference>
<reference evidence="1 2" key="1">
    <citation type="submission" date="2018-12" db="EMBL/GenBank/DDBJ databases">
        <title>Complete genome sequencing of Tabrizicola sp. K13M18.</title>
        <authorList>
            <person name="Bae J.-W."/>
        </authorList>
    </citation>
    <scope>NUCLEOTIDE SEQUENCE [LARGE SCALE GENOMIC DNA]</scope>
    <source>
        <strain evidence="1 2">K13M18</strain>
    </source>
</reference>
<organism evidence="1 2">
    <name type="scientific">Tabrizicola piscis</name>
    <dbReference type="NCBI Taxonomy" id="2494374"/>
    <lineage>
        <taxon>Bacteria</taxon>
        <taxon>Pseudomonadati</taxon>
        <taxon>Pseudomonadota</taxon>
        <taxon>Alphaproteobacteria</taxon>
        <taxon>Rhodobacterales</taxon>
        <taxon>Paracoccaceae</taxon>
        <taxon>Tabrizicola</taxon>
    </lineage>
</organism>
<dbReference type="EMBL" id="CP034328">
    <property type="protein sequence ID" value="AZL58854.1"/>
    <property type="molecule type" value="Genomic_DNA"/>
</dbReference>
<dbReference type="Gene3D" id="2.40.30.100">
    <property type="entry name" value="AF2212/PG0164-like"/>
    <property type="match status" value="1"/>
</dbReference>
<keyword evidence="2" id="KW-1185">Reference proteome</keyword>
<protein>
    <submittedName>
        <fullName evidence="1">DUF1905 domain-containing protein</fullName>
    </submittedName>
</protein>
<gene>
    <name evidence="1" type="ORF">EI545_08370</name>
</gene>
<evidence type="ECO:0000313" key="2">
    <source>
        <dbReference type="Proteomes" id="UP000282002"/>
    </source>
</evidence>
<dbReference type="InterPro" id="IPR015018">
    <property type="entry name" value="DUF1905"/>
</dbReference>
<accession>A0A3S8U5G2</accession>
<sequence>MIDWVTFEGRVEPLTWGRSTYTILRLPKDAVQALGSCRRVEGEIADHPVNLALSRAPVVEGVFLWTGASLLDRIGIQPGDPVEVRLRPAPDDRVDLDPDIEAALRNGGVLAAWEALSPGKRRGLLYQIATARTDPTRQKRIARLVADLG</sequence>
<evidence type="ECO:0000313" key="1">
    <source>
        <dbReference type="EMBL" id="AZL58854.1"/>
    </source>
</evidence>
<dbReference type="InterPro" id="IPR037079">
    <property type="entry name" value="AF2212/PG0164-like_sf"/>
</dbReference>
<dbReference type="Pfam" id="PF08922">
    <property type="entry name" value="DUF1905"/>
    <property type="match status" value="1"/>
</dbReference>
<name>A0A3S8U5G2_9RHOB</name>
<dbReference type="KEGG" id="taw:EI545_08370"/>
<proteinExistence type="predicted"/>
<dbReference type="OrthoDB" id="7844624at2"/>